<protein>
    <submittedName>
        <fullName evidence="2">Uncharacterized protein</fullName>
    </submittedName>
</protein>
<dbReference type="EMBL" id="CP126219">
    <property type="protein sequence ID" value="WIA20496.1"/>
    <property type="molecule type" value="Genomic_DNA"/>
</dbReference>
<feature type="compositionally biased region" description="Polar residues" evidence="1">
    <location>
        <begin position="84"/>
        <end position="95"/>
    </location>
</feature>
<proteinExistence type="predicted"/>
<feature type="region of interest" description="Disordered" evidence="1">
    <location>
        <begin position="77"/>
        <end position="107"/>
    </location>
</feature>
<evidence type="ECO:0000256" key="1">
    <source>
        <dbReference type="SAM" id="MobiDB-lite"/>
    </source>
</evidence>
<organism evidence="2 3">
    <name type="scientific">Tetradesmus obliquus</name>
    <name type="common">Green alga</name>
    <name type="synonym">Acutodesmus obliquus</name>
    <dbReference type="NCBI Taxonomy" id="3088"/>
    <lineage>
        <taxon>Eukaryota</taxon>
        <taxon>Viridiplantae</taxon>
        <taxon>Chlorophyta</taxon>
        <taxon>core chlorophytes</taxon>
        <taxon>Chlorophyceae</taxon>
        <taxon>CS clade</taxon>
        <taxon>Sphaeropleales</taxon>
        <taxon>Scenedesmaceae</taxon>
        <taxon>Tetradesmus</taxon>
    </lineage>
</organism>
<reference evidence="2 3" key="1">
    <citation type="submission" date="2023-05" db="EMBL/GenBank/DDBJ databases">
        <title>A 100% complete, gapless, phased diploid assembly of the Scenedesmus obliquus UTEX 3031 genome.</title>
        <authorList>
            <person name="Biondi T.C."/>
            <person name="Hanschen E.R."/>
            <person name="Kwon T."/>
            <person name="Eng W."/>
            <person name="Kruse C.P.S."/>
            <person name="Koehler S.I."/>
            <person name="Kunde Y."/>
            <person name="Gleasner C.D."/>
            <person name="You Mak K.T."/>
            <person name="Polle J."/>
            <person name="Hovde B.T."/>
            <person name="Starkenburg S.R."/>
        </authorList>
    </citation>
    <scope>NUCLEOTIDE SEQUENCE [LARGE SCALE GENOMIC DNA]</scope>
    <source>
        <strain evidence="2 3">DOE0152z</strain>
    </source>
</reference>
<gene>
    <name evidence="2" type="ORF">OEZ85_004894</name>
</gene>
<evidence type="ECO:0000313" key="2">
    <source>
        <dbReference type="EMBL" id="WIA20496.1"/>
    </source>
</evidence>
<sequence length="205" mass="22658">MESGFVCGTAGWGFRNFLRFTDWDSEQALRQFFYDGKIHLRCSIDQGAAEGYRDVELLASLRSMVDSLTEELRLVDSAAKRQRTNSNPAESSTTAGPPHLPPHMPAPRAAARSMLGRAGCYAKPTPPAPKQPKIDKQMKTAELLALLGPGAADGSYEARRLQALQVLAVRTGVMQKEQQVRQMHTIVCKHVWNATQRLQQPASKL</sequence>
<keyword evidence="3" id="KW-1185">Reference proteome</keyword>
<accession>A0ABY8UJF3</accession>
<name>A0ABY8UJF3_TETOB</name>
<dbReference type="Proteomes" id="UP001244341">
    <property type="component" value="Chromosome 12b"/>
</dbReference>
<evidence type="ECO:0000313" key="3">
    <source>
        <dbReference type="Proteomes" id="UP001244341"/>
    </source>
</evidence>